<dbReference type="EMBL" id="RJJQ01000014">
    <property type="protein sequence ID" value="RNI20916.1"/>
    <property type="molecule type" value="Genomic_DNA"/>
</dbReference>
<keyword evidence="3" id="KW-1185">Reference proteome</keyword>
<accession>A0A3M9M5X7</accession>
<proteinExistence type="predicted"/>
<organism evidence="2 3">
    <name type="scientific">Flexivirga caeni</name>
    <dbReference type="NCBI Taxonomy" id="2294115"/>
    <lineage>
        <taxon>Bacteria</taxon>
        <taxon>Bacillati</taxon>
        <taxon>Actinomycetota</taxon>
        <taxon>Actinomycetes</taxon>
        <taxon>Micrococcales</taxon>
        <taxon>Dermacoccaceae</taxon>
        <taxon>Flexivirga</taxon>
    </lineage>
</organism>
<keyword evidence="1" id="KW-0732">Signal</keyword>
<dbReference type="Proteomes" id="UP000271678">
    <property type="component" value="Unassembled WGS sequence"/>
</dbReference>
<protein>
    <submittedName>
        <fullName evidence="2">Uncharacterized protein</fullName>
    </submittedName>
</protein>
<reference evidence="2 3" key="1">
    <citation type="submission" date="2018-11" db="EMBL/GenBank/DDBJ databases">
        <title>Draft genome of Simplicispira Flexivirga sp. BO-16.</title>
        <authorList>
            <person name="Im W.T."/>
        </authorList>
    </citation>
    <scope>NUCLEOTIDE SEQUENCE [LARGE SCALE GENOMIC DNA]</scope>
    <source>
        <strain evidence="2 3">BO-16</strain>
    </source>
</reference>
<feature type="chain" id="PRO_5018311570" evidence="1">
    <location>
        <begin position="29"/>
        <end position="130"/>
    </location>
</feature>
<sequence>MDKKFTRAGMVLVVAAALSVGAVGAAQAKSGATLTASPTHVKVGKTVTLRATGGDDADEPFALCIQQQVSHKKWRDVGCKRASRQDSVTLVKKVKETHVGRHTYRVVDIIGTGHSAVRVPEVSVTVTVRR</sequence>
<feature type="signal peptide" evidence="1">
    <location>
        <begin position="1"/>
        <end position="28"/>
    </location>
</feature>
<comment type="caution">
    <text evidence="2">The sequence shown here is derived from an EMBL/GenBank/DDBJ whole genome shotgun (WGS) entry which is preliminary data.</text>
</comment>
<gene>
    <name evidence="2" type="ORF">EFY87_13545</name>
</gene>
<evidence type="ECO:0000313" key="3">
    <source>
        <dbReference type="Proteomes" id="UP000271678"/>
    </source>
</evidence>
<dbReference type="AlphaFoldDB" id="A0A3M9M5X7"/>
<name>A0A3M9M5X7_9MICO</name>
<evidence type="ECO:0000256" key="1">
    <source>
        <dbReference type="SAM" id="SignalP"/>
    </source>
</evidence>
<evidence type="ECO:0000313" key="2">
    <source>
        <dbReference type="EMBL" id="RNI20916.1"/>
    </source>
</evidence>